<dbReference type="InterPro" id="IPR051663">
    <property type="entry name" value="CLec_Tetranectin-domain"/>
</dbReference>
<evidence type="ECO:0000256" key="1">
    <source>
        <dbReference type="ARBA" id="ARBA00022734"/>
    </source>
</evidence>
<dbReference type="CDD" id="cd00037">
    <property type="entry name" value="CLECT"/>
    <property type="match status" value="1"/>
</dbReference>
<dbReference type="Gene3D" id="3.10.100.10">
    <property type="entry name" value="Mannose-Binding Protein A, subunit A"/>
    <property type="match status" value="2"/>
</dbReference>
<evidence type="ECO:0000313" key="3">
    <source>
        <dbReference type="EMBL" id="CAH2984881.1"/>
    </source>
</evidence>
<dbReference type="InterPro" id="IPR016187">
    <property type="entry name" value="CTDL_fold"/>
</dbReference>
<dbReference type="Proteomes" id="UP001153292">
    <property type="component" value="Chromosome 2"/>
</dbReference>
<protein>
    <recommendedName>
        <fullName evidence="2">C-type lectin domain-containing protein</fullName>
    </recommendedName>
</protein>
<accession>A0ABN8L7K9</accession>
<reference evidence="3" key="1">
    <citation type="submission" date="2021-12" db="EMBL/GenBank/DDBJ databases">
        <authorList>
            <person name="King R."/>
        </authorList>
    </citation>
    <scope>NUCLEOTIDE SEQUENCE</scope>
</reference>
<gene>
    <name evidence="3" type="ORF">CHILSU_LOCUS4789</name>
</gene>
<keyword evidence="1" id="KW-0430">Lectin</keyword>
<organism evidence="3 4">
    <name type="scientific">Chilo suppressalis</name>
    <name type="common">Asiatic rice borer moth</name>
    <dbReference type="NCBI Taxonomy" id="168631"/>
    <lineage>
        <taxon>Eukaryota</taxon>
        <taxon>Metazoa</taxon>
        <taxon>Ecdysozoa</taxon>
        <taxon>Arthropoda</taxon>
        <taxon>Hexapoda</taxon>
        <taxon>Insecta</taxon>
        <taxon>Pterygota</taxon>
        <taxon>Neoptera</taxon>
        <taxon>Endopterygota</taxon>
        <taxon>Lepidoptera</taxon>
        <taxon>Glossata</taxon>
        <taxon>Ditrysia</taxon>
        <taxon>Pyraloidea</taxon>
        <taxon>Crambidae</taxon>
        <taxon>Crambinae</taxon>
        <taxon>Chilo</taxon>
    </lineage>
</organism>
<keyword evidence="4" id="KW-1185">Reference proteome</keyword>
<dbReference type="SUPFAM" id="SSF56436">
    <property type="entry name" value="C-type lectin-like"/>
    <property type="match status" value="2"/>
</dbReference>
<proteinExistence type="predicted"/>
<dbReference type="PROSITE" id="PS50041">
    <property type="entry name" value="C_TYPE_LECTIN_2"/>
    <property type="match status" value="2"/>
</dbReference>
<evidence type="ECO:0000259" key="2">
    <source>
        <dbReference type="PROSITE" id="PS50041"/>
    </source>
</evidence>
<dbReference type="InterPro" id="IPR016186">
    <property type="entry name" value="C-type_lectin-like/link_sf"/>
</dbReference>
<name>A0ABN8L7K9_CHISP</name>
<dbReference type="PANTHER" id="PTHR22799">
    <property type="entry name" value="TETRANECTIN-RELATED"/>
    <property type="match status" value="1"/>
</dbReference>
<dbReference type="InterPro" id="IPR001304">
    <property type="entry name" value="C-type_lectin-like"/>
</dbReference>
<feature type="domain" description="C-type lectin" evidence="2">
    <location>
        <begin position="1"/>
        <end position="96"/>
    </location>
</feature>
<dbReference type="EMBL" id="OU963895">
    <property type="protein sequence ID" value="CAH2984881.1"/>
    <property type="molecule type" value="Genomic_DNA"/>
</dbReference>
<feature type="domain" description="C-type lectin" evidence="2">
    <location>
        <begin position="120"/>
        <end position="243"/>
    </location>
</feature>
<evidence type="ECO:0000313" key="4">
    <source>
        <dbReference type="Proteomes" id="UP001153292"/>
    </source>
</evidence>
<dbReference type="PANTHER" id="PTHR22799:SF6">
    <property type="entry name" value="C-TYPE LECTIN DOMAIN FAMILY 4 MEMBER M-LIKE"/>
    <property type="match status" value="1"/>
</dbReference>
<dbReference type="SMART" id="SM00034">
    <property type="entry name" value="CLECT"/>
    <property type="match status" value="1"/>
</dbReference>
<sequence>MLVTGAVLASPITSQINSILSMQLNLIKKPIYTGIHATFSKGDFHSIEGVPYSEIKNAWKLGQPMNVNNDEQCSVLLEDGSLKPVKCSETYPYVCYKEKTEDLLVNQCGTVDNDYKYNKETRHCYKIHREPRTFQKAFMACSSEGGYLAVINSIDEANSLKSLFSQNPESSMAVPSKVDAAFVGITREADSEEWRTIHGQSLIEAGFGEFPTRDFNAEGCGAVDHNGRYIDLPCDAVAPFVCERNTSYCPENFISKFKYDLKIYKSKNK</sequence>
<dbReference type="Pfam" id="PF00059">
    <property type="entry name" value="Lectin_C"/>
    <property type="match status" value="2"/>
</dbReference>